<evidence type="ECO:0000313" key="3">
    <source>
        <dbReference type="WBParaSite" id="PSAMB.scaffold13523size2231.g35556.t1"/>
    </source>
</evidence>
<name>A0A914UXY2_9BILA</name>
<sequence>MREHMLTAIARYTNSDRVPIYGMLCEVAVPDLAGQFSAFHTDPRVGHLSVYATSMLAGRCLLVVDSGDSRSIALHSSASRAHNAARSSDAHSNMGEWSLLVEVEAMNNSPRPCLRRGVRMSEPAIGFFLHLISAGAIPTAVALDRMRK</sequence>
<keyword evidence="1" id="KW-0812">Transmembrane</keyword>
<evidence type="ECO:0000313" key="2">
    <source>
        <dbReference type="Proteomes" id="UP000887566"/>
    </source>
</evidence>
<keyword evidence="2" id="KW-1185">Reference proteome</keyword>
<organism evidence="2 3">
    <name type="scientific">Plectus sambesii</name>
    <dbReference type="NCBI Taxonomy" id="2011161"/>
    <lineage>
        <taxon>Eukaryota</taxon>
        <taxon>Metazoa</taxon>
        <taxon>Ecdysozoa</taxon>
        <taxon>Nematoda</taxon>
        <taxon>Chromadorea</taxon>
        <taxon>Plectida</taxon>
        <taxon>Plectina</taxon>
        <taxon>Plectoidea</taxon>
        <taxon>Plectidae</taxon>
        <taxon>Plectus</taxon>
    </lineage>
</organism>
<protein>
    <submittedName>
        <fullName evidence="3">Uncharacterized protein</fullName>
    </submittedName>
</protein>
<keyword evidence="1" id="KW-1133">Transmembrane helix</keyword>
<reference evidence="3" key="1">
    <citation type="submission" date="2022-11" db="UniProtKB">
        <authorList>
            <consortium name="WormBaseParasite"/>
        </authorList>
    </citation>
    <scope>IDENTIFICATION</scope>
</reference>
<proteinExistence type="predicted"/>
<accession>A0A914UXY2</accession>
<dbReference type="Proteomes" id="UP000887566">
    <property type="component" value="Unplaced"/>
</dbReference>
<keyword evidence="1" id="KW-0472">Membrane</keyword>
<evidence type="ECO:0000256" key="1">
    <source>
        <dbReference type="SAM" id="Phobius"/>
    </source>
</evidence>
<dbReference type="WBParaSite" id="PSAMB.scaffold13523size2231.g35556.t1">
    <property type="protein sequence ID" value="PSAMB.scaffold13523size2231.g35556.t1"/>
    <property type="gene ID" value="PSAMB.scaffold13523size2231.g35556"/>
</dbReference>
<dbReference type="AlphaFoldDB" id="A0A914UXY2"/>
<feature type="transmembrane region" description="Helical" evidence="1">
    <location>
        <begin position="124"/>
        <end position="143"/>
    </location>
</feature>